<evidence type="ECO:0000313" key="2">
    <source>
        <dbReference type="Proteomes" id="UP000298337"/>
    </source>
</evidence>
<sequence length="120" mass="13182">MRVYRENLPNSCLLILTESDDNHLTVLLLTEALQQACGSGKSSIWVDCSQVQQLSSTVLAVLRHYASWLQQQHITLVVCHPPDSLQMERSDANLLVAPSLLDAELQCRSSGPRLAGIGLT</sequence>
<keyword evidence="2" id="KW-1185">Reference proteome</keyword>
<organism evidence="1 2">
    <name type="scientific">Hymenobacter fodinae</name>
    <dbReference type="NCBI Taxonomy" id="2510796"/>
    <lineage>
        <taxon>Bacteria</taxon>
        <taxon>Pseudomonadati</taxon>
        <taxon>Bacteroidota</taxon>
        <taxon>Cytophagia</taxon>
        <taxon>Cytophagales</taxon>
        <taxon>Hymenobacteraceae</taxon>
        <taxon>Hymenobacter</taxon>
    </lineage>
</organism>
<dbReference type="Gene3D" id="3.30.750.24">
    <property type="entry name" value="STAS domain"/>
    <property type="match status" value="1"/>
</dbReference>
<dbReference type="SUPFAM" id="SSF52091">
    <property type="entry name" value="SpoIIaa-like"/>
    <property type="match status" value="1"/>
</dbReference>
<proteinExistence type="predicted"/>
<name>A0A4Z0P5U3_9BACT</name>
<dbReference type="InterPro" id="IPR036513">
    <property type="entry name" value="STAS_dom_sf"/>
</dbReference>
<dbReference type="EMBL" id="SRLA01000003">
    <property type="protein sequence ID" value="TGE06556.1"/>
    <property type="molecule type" value="Genomic_DNA"/>
</dbReference>
<dbReference type="AlphaFoldDB" id="A0A4Z0P5U3"/>
<dbReference type="RefSeq" id="WP_135435328.1">
    <property type="nucleotide sequence ID" value="NZ_SRLA01000003.1"/>
</dbReference>
<reference evidence="1 2" key="1">
    <citation type="submission" date="2019-04" db="EMBL/GenBank/DDBJ databases">
        <authorList>
            <person name="Feng G."/>
            <person name="Zhang J."/>
            <person name="Zhu H."/>
        </authorList>
    </citation>
    <scope>NUCLEOTIDE SEQUENCE [LARGE SCALE GENOMIC DNA]</scope>
    <source>
        <strain evidence="1 2">92R-1</strain>
    </source>
</reference>
<comment type="caution">
    <text evidence="1">The sequence shown here is derived from an EMBL/GenBank/DDBJ whole genome shotgun (WGS) entry which is preliminary data.</text>
</comment>
<protein>
    <submittedName>
        <fullName evidence="1">STAS domain-containing protein</fullName>
    </submittedName>
</protein>
<dbReference type="Proteomes" id="UP000298337">
    <property type="component" value="Unassembled WGS sequence"/>
</dbReference>
<dbReference type="OrthoDB" id="885315at2"/>
<accession>A0A4Z0P5U3</accession>
<evidence type="ECO:0000313" key="1">
    <source>
        <dbReference type="EMBL" id="TGE06556.1"/>
    </source>
</evidence>
<gene>
    <name evidence="1" type="ORF">EU556_17130</name>
</gene>